<dbReference type="Pfam" id="PF16931">
    <property type="entry name" value="Phage_holin_8"/>
    <property type="match status" value="1"/>
</dbReference>
<organism evidence="2 3">
    <name type="scientific">Neisseria brasiliensis</name>
    <dbReference type="NCBI Taxonomy" id="2666100"/>
    <lineage>
        <taxon>Bacteria</taxon>
        <taxon>Pseudomonadati</taxon>
        <taxon>Pseudomonadota</taxon>
        <taxon>Betaproteobacteria</taxon>
        <taxon>Neisseriales</taxon>
        <taxon>Neisseriaceae</taxon>
        <taxon>Neisseria</taxon>
    </lineage>
</organism>
<feature type="transmembrane region" description="Helical" evidence="1">
    <location>
        <begin position="87"/>
        <end position="107"/>
    </location>
</feature>
<feature type="transmembrane region" description="Helical" evidence="1">
    <location>
        <begin position="51"/>
        <end position="75"/>
    </location>
</feature>
<dbReference type="AlphaFoldDB" id="A0A7X2GWZ9"/>
<protein>
    <recommendedName>
        <fullName evidence="4">Phage holin</fullName>
    </recommendedName>
</protein>
<dbReference type="EMBL" id="WJXO01000001">
    <property type="protein sequence ID" value="MRN37194.1"/>
    <property type="molecule type" value="Genomic_DNA"/>
</dbReference>
<keyword evidence="1" id="KW-0472">Membrane</keyword>
<evidence type="ECO:0000313" key="3">
    <source>
        <dbReference type="Proteomes" id="UP000486297"/>
    </source>
</evidence>
<dbReference type="RefSeq" id="WP_095501824.1">
    <property type="nucleotide sequence ID" value="NZ_WJXO01000001.1"/>
</dbReference>
<comment type="caution">
    <text evidence="2">The sequence shown here is derived from an EMBL/GenBank/DDBJ whole genome shotgun (WGS) entry which is preliminary data.</text>
</comment>
<keyword evidence="1" id="KW-1133">Transmembrane helix</keyword>
<reference evidence="2" key="1">
    <citation type="journal article" name="Emerg. Infect. Dis.">
        <title>Two cases of a newly characterized neisseria species.</title>
        <authorList>
            <person name="Mustapha M."/>
            <person name="Lemos A.P.S."/>
            <person name="Harrison L.H."/>
            <person name="Vantyne D."/>
            <person name="Sacchi C.T."/>
        </authorList>
    </citation>
    <scope>NUCLEOTIDE SEQUENCE</scope>
    <source>
        <strain evidence="2">N.95.16</strain>
    </source>
</reference>
<gene>
    <name evidence="2" type="ORF">GJU80_01395</name>
</gene>
<accession>A0A7X2GWZ9</accession>
<feature type="transmembrane region" description="Helical" evidence="1">
    <location>
        <begin position="20"/>
        <end position="39"/>
    </location>
</feature>
<dbReference type="Proteomes" id="UP000486297">
    <property type="component" value="Unassembled WGS sequence"/>
</dbReference>
<keyword evidence="3" id="KW-1185">Reference proteome</keyword>
<evidence type="ECO:0000256" key="1">
    <source>
        <dbReference type="SAM" id="Phobius"/>
    </source>
</evidence>
<evidence type="ECO:0000313" key="2">
    <source>
        <dbReference type="EMBL" id="MRN37194.1"/>
    </source>
</evidence>
<keyword evidence="1" id="KW-0812">Transmembrane</keyword>
<evidence type="ECO:0008006" key="4">
    <source>
        <dbReference type="Google" id="ProtNLM"/>
    </source>
</evidence>
<proteinExistence type="predicted"/>
<dbReference type="InterPro" id="IPR032637">
    <property type="entry name" value="Phage_holin-like"/>
</dbReference>
<sequence>MTDSQISTAINTALIIVGSYHLPASVAMGAIVGASLFILTRKQHSIISKAWLFAVSFLSGIFGGNGAAEIVNWAIPSAIPLHLNEFTGAALFSALIVVVCTRLINLAETGRISFGRFGCKPEAAPSKEEANE</sequence>
<name>A0A7X2GWZ9_9NEIS</name>